<feature type="region of interest" description="Disordered" evidence="1">
    <location>
        <begin position="114"/>
        <end position="134"/>
    </location>
</feature>
<dbReference type="EMBL" id="LATX01002123">
    <property type="protein sequence ID" value="KTB33947.1"/>
    <property type="molecule type" value="Genomic_DNA"/>
</dbReference>
<organism evidence="3 4">
    <name type="scientific">Moniliophthora roreri</name>
    <name type="common">Frosty pod rot fungus</name>
    <name type="synonym">Monilia roreri</name>
    <dbReference type="NCBI Taxonomy" id="221103"/>
    <lineage>
        <taxon>Eukaryota</taxon>
        <taxon>Fungi</taxon>
        <taxon>Dikarya</taxon>
        <taxon>Basidiomycota</taxon>
        <taxon>Agaricomycotina</taxon>
        <taxon>Agaricomycetes</taxon>
        <taxon>Agaricomycetidae</taxon>
        <taxon>Agaricales</taxon>
        <taxon>Marasmiineae</taxon>
        <taxon>Marasmiaceae</taxon>
        <taxon>Moniliophthora</taxon>
    </lineage>
</organism>
<evidence type="ECO:0000313" key="3">
    <source>
        <dbReference type="EMBL" id="KTB33947.1"/>
    </source>
</evidence>
<sequence>MGSSPSSPHPDSLPRPGPSESSTEVTPVITVRQSYPAITHFAVLGTFILPFTLLPYLLCKRQLSVLRRNINSLETSNVILRQDLNAAMLETGQAKEEVMRIRGLLHEMMEEIEELRTEGQQREASRKAQEDSTRSELQKLLAEARHTRLHGESLRALGVSLADIAAFMHEMELRMPLLGKRGDKSRVEQLRLSAYQMQNLPSSPDPTTPALESKSSQQKKP</sequence>
<keyword evidence="2" id="KW-0812">Transmembrane</keyword>
<protein>
    <submittedName>
        <fullName evidence="3">Uncharacterized protein</fullName>
    </submittedName>
</protein>
<proteinExistence type="predicted"/>
<accession>A0A0W0FC85</accession>
<dbReference type="Proteomes" id="UP000054988">
    <property type="component" value="Unassembled WGS sequence"/>
</dbReference>
<feature type="region of interest" description="Disordered" evidence="1">
    <location>
        <begin position="195"/>
        <end position="221"/>
    </location>
</feature>
<evidence type="ECO:0000313" key="4">
    <source>
        <dbReference type="Proteomes" id="UP000054988"/>
    </source>
</evidence>
<dbReference type="eggNOG" id="ENOG502RB6B">
    <property type="taxonomic scope" value="Eukaryota"/>
</dbReference>
<feature type="region of interest" description="Disordered" evidence="1">
    <location>
        <begin position="1"/>
        <end position="25"/>
    </location>
</feature>
<evidence type="ECO:0000256" key="1">
    <source>
        <dbReference type="SAM" id="MobiDB-lite"/>
    </source>
</evidence>
<keyword evidence="2" id="KW-1133">Transmembrane helix</keyword>
<feature type="transmembrane region" description="Helical" evidence="2">
    <location>
        <begin position="37"/>
        <end position="58"/>
    </location>
</feature>
<evidence type="ECO:0000256" key="2">
    <source>
        <dbReference type="SAM" id="Phobius"/>
    </source>
</evidence>
<comment type="caution">
    <text evidence="3">The sequence shown here is derived from an EMBL/GenBank/DDBJ whole genome shotgun (WGS) entry which is preliminary data.</text>
</comment>
<gene>
    <name evidence="3" type="ORF">WG66_13373</name>
</gene>
<dbReference type="AlphaFoldDB" id="A0A0W0FC85"/>
<feature type="compositionally biased region" description="Pro residues" evidence="1">
    <location>
        <begin position="7"/>
        <end position="17"/>
    </location>
</feature>
<name>A0A0W0FC85_MONRR</name>
<keyword evidence="2" id="KW-0472">Membrane</keyword>
<reference evidence="3 4" key="1">
    <citation type="submission" date="2015-12" db="EMBL/GenBank/DDBJ databases">
        <title>Draft genome sequence of Moniliophthora roreri, the causal agent of frosty pod rot of cacao.</title>
        <authorList>
            <person name="Aime M.C."/>
            <person name="Diaz-Valderrama J.R."/>
            <person name="Kijpornyongpan T."/>
            <person name="Phillips-Mora W."/>
        </authorList>
    </citation>
    <scope>NUCLEOTIDE SEQUENCE [LARGE SCALE GENOMIC DNA]</scope>
    <source>
        <strain evidence="3 4">MCA 2952</strain>
    </source>
</reference>